<dbReference type="Pfam" id="PF00327">
    <property type="entry name" value="Ribosomal_L30"/>
    <property type="match status" value="1"/>
</dbReference>
<organism evidence="7 8">
    <name type="scientific">Entotheonella factor</name>
    <dbReference type="NCBI Taxonomy" id="1429438"/>
    <lineage>
        <taxon>Bacteria</taxon>
        <taxon>Pseudomonadati</taxon>
        <taxon>Nitrospinota/Tectimicrobiota group</taxon>
        <taxon>Candidatus Tectimicrobiota</taxon>
        <taxon>Candidatus Entotheonellia</taxon>
        <taxon>Candidatus Entotheonellales</taxon>
        <taxon>Candidatus Entotheonellaceae</taxon>
        <taxon>Candidatus Entotheonella</taxon>
    </lineage>
</organism>
<evidence type="ECO:0000313" key="8">
    <source>
        <dbReference type="Proteomes" id="UP000019141"/>
    </source>
</evidence>
<dbReference type="CDD" id="cd01658">
    <property type="entry name" value="Ribosomal_L30"/>
    <property type="match status" value="1"/>
</dbReference>
<dbReference type="NCBIfam" id="TIGR01308">
    <property type="entry name" value="rpmD_bact"/>
    <property type="match status" value="1"/>
</dbReference>
<dbReference type="PIRSF" id="PIRSF002211">
    <property type="entry name" value="Ribosomal_L30_bac-type"/>
    <property type="match status" value="1"/>
</dbReference>
<gene>
    <name evidence="7" type="ORF">ETSY1_06340</name>
</gene>
<evidence type="ECO:0000313" key="7">
    <source>
        <dbReference type="EMBL" id="ETX01693.1"/>
    </source>
</evidence>
<keyword evidence="8" id="KW-1185">Reference proteome</keyword>
<dbReference type="PATRIC" id="fig|1429438.4.peg.1398"/>
<dbReference type="GO" id="GO:0006412">
    <property type="term" value="P:translation"/>
    <property type="evidence" value="ECO:0007669"/>
    <property type="project" value="InterPro"/>
</dbReference>
<keyword evidence="3 7" id="KW-0689">Ribosomal protein</keyword>
<evidence type="ECO:0000256" key="3">
    <source>
        <dbReference type="ARBA" id="ARBA00022980"/>
    </source>
</evidence>
<evidence type="ECO:0000256" key="4">
    <source>
        <dbReference type="ARBA" id="ARBA00023274"/>
    </source>
</evidence>
<dbReference type="HOGENOM" id="CLU_131047_1_4_7"/>
<dbReference type="SUPFAM" id="SSF55129">
    <property type="entry name" value="Ribosomal protein L30p/L7e"/>
    <property type="match status" value="1"/>
</dbReference>
<comment type="subunit">
    <text evidence="2">Part of the 50S ribosomal subunit.</text>
</comment>
<dbReference type="HAMAP" id="MF_01371_B">
    <property type="entry name" value="Ribosomal_uL30_B"/>
    <property type="match status" value="1"/>
</dbReference>
<proteinExistence type="inferred from homology"/>
<dbReference type="PANTHER" id="PTHR15892:SF2">
    <property type="entry name" value="LARGE RIBOSOMAL SUBUNIT PROTEIN UL30M"/>
    <property type="match status" value="1"/>
</dbReference>
<name>W4LUM9_ENTF1</name>
<keyword evidence="4" id="KW-0687">Ribonucleoprotein</keyword>
<dbReference type="AlphaFoldDB" id="W4LUM9"/>
<reference evidence="7 8" key="1">
    <citation type="journal article" date="2014" name="Nature">
        <title>An environmental bacterial taxon with a large and distinct metabolic repertoire.</title>
        <authorList>
            <person name="Wilson M.C."/>
            <person name="Mori T."/>
            <person name="Ruckert C."/>
            <person name="Uria A.R."/>
            <person name="Helf M.J."/>
            <person name="Takada K."/>
            <person name="Gernert C."/>
            <person name="Steffens U.A."/>
            <person name="Heycke N."/>
            <person name="Schmitt S."/>
            <person name="Rinke C."/>
            <person name="Helfrich E.J."/>
            <person name="Brachmann A.O."/>
            <person name="Gurgui C."/>
            <person name="Wakimoto T."/>
            <person name="Kracht M."/>
            <person name="Crusemann M."/>
            <person name="Hentschel U."/>
            <person name="Abe I."/>
            <person name="Matsunaga S."/>
            <person name="Kalinowski J."/>
            <person name="Takeyama H."/>
            <person name="Piel J."/>
        </authorList>
    </citation>
    <scope>NUCLEOTIDE SEQUENCE [LARGE SCALE GENOMIC DNA]</scope>
    <source>
        <strain evidence="8">TSY1</strain>
    </source>
</reference>
<dbReference type="FunFam" id="3.30.1390.20:FF:000001">
    <property type="entry name" value="50S ribosomal protein L30"/>
    <property type="match status" value="1"/>
</dbReference>
<dbReference type="EMBL" id="AZHW01000207">
    <property type="protein sequence ID" value="ETX01693.1"/>
    <property type="molecule type" value="Genomic_DNA"/>
</dbReference>
<dbReference type="Gene3D" id="3.30.1390.20">
    <property type="entry name" value="Ribosomal protein L30, ferredoxin-like fold domain"/>
    <property type="match status" value="1"/>
</dbReference>
<evidence type="ECO:0000256" key="5">
    <source>
        <dbReference type="ARBA" id="ARBA00035492"/>
    </source>
</evidence>
<dbReference type="GO" id="GO:0003735">
    <property type="term" value="F:structural constituent of ribosome"/>
    <property type="evidence" value="ECO:0007669"/>
    <property type="project" value="InterPro"/>
</dbReference>
<dbReference type="GO" id="GO:0022625">
    <property type="term" value="C:cytosolic large ribosomal subunit"/>
    <property type="evidence" value="ECO:0007669"/>
    <property type="project" value="TreeGrafter"/>
</dbReference>
<evidence type="ECO:0000256" key="2">
    <source>
        <dbReference type="ARBA" id="ARBA00011838"/>
    </source>
</evidence>
<comment type="similarity">
    <text evidence="1">Belongs to the universal ribosomal protein uL30 family.</text>
</comment>
<dbReference type="Proteomes" id="UP000019141">
    <property type="component" value="Unassembled WGS sequence"/>
</dbReference>
<dbReference type="InterPro" id="IPR036919">
    <property type="entry name" value="Ribo_uL30_ferredoxin-like_sf"/>
</dbReference>
<dbReference type="PANTHER" id="PTHR15892">
    <property type="entry name" value="MITOCHONDRIAL RIBOSOMAL PROTEIN L30"/>
    <property type="match status" value="1"/>
</dbReference>
<dbReference type="InterPro" id="IPR016082">
    <property type="entry name" value="Ribosomal_uL30_ferredoxin-like"/>
</dbReference>
<comment type="caution">
    <text evidence="7">The sequence shown here is derived from an EMBL/GenBank/DDBJ whole genome shotgun (WGS) entry which is preliminary data.</text>
</comment>
<evidence type="ECO:0000259" key="6">
    <source>
        <dbReference type="Pfam" id="PF00327"/>
    </source>
</evidence>
<sequence length="62" mass="7039">MAEQGMIKVRLVRSMIGRPEKHRAVLRGMGLTKMQQTVQLADTPQTRGMIQKVSYMVRVEAP</sequence>
<feature type="domain" description="Large ribosomal subunit protein uL30-like ferredoxin-like fold" evidence="6">
    <location>
        <begin position="7"/>
        <end position="57"/>
    </location>
</feature>
<accession>W4LUM9</accession>
<evidence type="ECO:0000256" key="1">
    <source>
        <dbReference type="ARBA" id="ARBA00007594"/>
    </source>
</evidence>
<protein>
    <recommendedName>
        <fullName evidence="5">50S ribosomal protein L30</fullName>
    </recommendedName>
</protein>
<dbReference type="InterPro" id="IPR005996">
    <property type="entry name" value="Ribosomal_uL30_bac-type"/>
</dbReference>